<evidence type="ECO:0000256" key="11">
    <source>
        <dbReference type="SAM" id="Phobius"/>
    </source>
</evidence>
<dbReference type="Pfam" id="PF02364">
    <property type="entry name" value="Glucan_synthase"/>
    <property type="match status" value="1"/>
</dbReference>
<evidence type="ECO:0000256" key="9">
    <source>
        <dbReference type="ARBA" id="ARBA00047777"/>
    </source>
</evidence>
<feature type="domain" description="1,3-beta-glucan synthase component FKS1-like" evidence="12">
    <location>
        <begin position="352"/>
        <end position="464"/>
    </location>
</feature>
<feature type="transmembrane region" description="Helical" evidence="11">
    <location>
        <begin position="717"/>
        <end position="739"/>
    </location>
</feature>
<feature type="transmembrane region" description="Helical" evidence="11">
    <location>
        <begin position="1403"/>
        <end position="1424"/>
    </location>
</feature>
<comment type="similarity">
    <text evidence="2">Belongs to the glycosyltransferase 48 family.</text>
</comment>
<feature type="region of interest" description="Disordered" evidence="10">
    <location>
        <begin position="1"/>
        <end position="124"/>
    </location>
</feature>
<feature type="transmembrane region" description="Helical" evidence="11">
    <location>
        <begin position="1576"/>
        <end position="1592"/>
    </location>
</feature>
<feature type="transmembrane region" description="Helical" evidence="11">
    <location>
        <begin position="1503"/>
        <end position="1522"/>
    </location>
</feature>
<keyword evidence="4" id="KW-0328">Glycosyltransferase</keyword>
<evidence type="ECO:0000256" key="6">
    <source>
        <dbReference type="ARBA" id="ARBA00022692"/>
    </source>
</evidence>
<feature type="transmembrane region" description="Helical" evidence="11">
    <location>
        <begin position="595"/>
        <end position="616"/>
    </location>
</feature>
<evidence type="ECO:0000259" key="12">
    <source>
        <dbReference type="SMART" id="SM01205"/>
    </source>
</evidence>
<gene>
    <name evidence="13" type="ORF">DL89DRAFT_29005</name>
</gene>
<feature type="transmembrane region" description="Helical" evidence="11">
    <location>
        <begin position="508"/>
        <end position="528"/>
    </location>
</feature>
<feature type="transmembrane region" description="Helical" evidence="11">
    <location>
        <begin position="1662"/>
        <end position="1684"/>
    </location>
</feature>
<evidence type="ECO:0000256" key="4">
    <source>
        <dbReference type="ARBA" id="ARBA00022676"/>
    </source>
</evidence>
<feature type="transmembrane region" description="Helical" evidence="11">
    <location>
        <begin position="559"/>
        <end position="583"/>
    </location>
</feature>
<evidence type="ECO:0000256" key="10">
    <source>
        <dbReference type="SAM" id="MobiDB-lite"/>
    </source>
</evidence>
<dbReference type="InterPro" id="IPR026899">
    <property type="entry name" value="FKS1-like_dom1"/>
</dbReference>
<keyword evidence="5" id="KW-0808">Transferase</keyword>
<feature type="transmembrane region" description="Helical" evidence="11">
    <location>
        <begin position="1463"/>
        <end position="1482"/>
    </location>
</feature>
<feature type="transmembrane region" description="Helical" evidence="11">
    <location>
        <begin position="1748"/>
        <end position="1770"/>
    </location>
</feature>
<dbReference type="PANTHER" id="PTHR12741:SF48">
    <property type="entry name" value="1,3-BETA-GLUCAN SYNTHASE COMPONENT FKS1-RELATED"/>
    <property type="match status" value="1"/>
</dbReference>
<comment type="subcellular location">
    <subcellularLocation>
        <location evidence="1">Membrane</location>
        <topology evidence="1">Multi-pass membrane protein</topology>
    </subcellularLocation>
</comment>
<feature type="transmembrane region" description="Helical" evidence="11">
    <location>
        <begin position="1903"/>
        <end position="1927"/>
    </location>
</feature>
<keyword evidence="7 11" id="KW-1133">Transmembrane helix</keyword>
<dbReference type="EMBL" id="MCFD01000010">
    <property type="protein sequence ID" value="ORX68247.1"/>
    <property type="molecule type" value="Genomic_DNA"/>
</dbReference>
<keyword evidence="6 11" id="KW-0812">Transmembrane</keyword>
<feature type="transmembrane region" description="Helical" evidence="11">
    <location>
        <begin position="1845"/>
        <end position="1869"/>
    </location>
</feature>
<dbReference type="EC" id="2.4.1.34" evidence="3"/>
<dbReference type="GeneID" id="63806687"/>
<keyword evidence="14" id="KW-1185">Reference proteome</keyword>
<proteinExistence type="inferred from homology"/>
<evidence type="ECO:0000256" key="5">
    <source>
        <dbReference type="ARBA" id="ARBA00022679"/>
    </source>
</evidence>
<dbReference type="PANTHER" id="PTHR12741">
    <property type="entry name" value="LYST-INTERACTING PROTEIN LIP5 DOPAMINE RESPONSIVE PROTEIN DRG-1"/>
    <property type="match status" value="1"/>
</dbReference>
<reference evidence="13 14" key="1">
    <citation type="submission" date="2016-07" db="EMBL/GenBank/DDBJ databases">
        <title>Pervasive Adenine N6-methylation of Active Genes in Fungi.</title>
        <authorList>
            <consortium name="DOE Joint Genome Institute"/>
            <person name="Mondo S.J."/>
            <person name="Dannebaum R.O."/>
            <person name="Kuo R.C."/>
            <person name="Labutti K."/>
            <person name="Haridas S."/>
            <person name="Kuo A."/>
            <person name="Salamov A."/>
            <person name="Ahrendt S.R."/>
            <person name="Lipzen A."/>
            <person name="Sullivan W."/>
            <person name="Andreopoulos W.B."/>
            <person name="Clum A."/>
            <person name="Lindquist E."/>
            <person name="Daum C."/>
            <person name="Ramamoorthy G.K."/>
            <person name="Gryganskyi A."/>
            <person name="Culley D."/>
            <person name="Magnuson J.K."/>
            <person name="James T.Y."/>
            <person name="O'Malley M.A."/>
            <person name="Stajich J.E."/>
            <person name="Spatafora J.W."/>
            <person name="Visel A."/>
            <person name="Grigoriev I.V."/>
        </authorList>
    </citation>
    <scope>NUCLEOTIDE SEQUENCE [LARGE SCALE GENOMIC DNA]</scope>
    <source>
        <strain evidence="13 14">ATCC 12442</strain>
    </source>
</reference>
<comment type="caution">
    <text evidence="13">The sequence shown here is derived from an EMBL/GenBank/DDBJ whole genome shotgun (WGS) entry which is preliminary data.</text>
</comment>
<dbReference type="GO" id="GO:0003843">
    <property type="term" value="F:1,3-beta-D-glucan synthase activity"/>
    <property type="evidence" value="ECO:0007669"/>
    <property type="project" value="UniProtKB-EC"/>
</dbReference>
<feature type="transmembrane region" description="Helical" evidence="11">
    <location>
        <begin position="659"/>
        <end position="684"/>
    </location>
</feature>
<evidence type="ECO:0000256" key="1">
    <source>
        <dbReference type="ARBA" id="ARBA00004141"/>
    </source>
</evidence>
<evidence type="ECO:0000256" key="7">
    <source>
        <dbReference type="ARBA" id="ARBA00022989"/>
    </source>
</evidence>
<dbReference type="Pfam" id="PF23605">
    <property type="entry name" value="FKS1_dom2"/>
    <property type="match status" value="1"/>
</dbReference>
<feature type="transmembrane region" description="Helical" evidence="11">
    <location>
        <begin position="1705"/>
        <end position="1728"/>
    </location>
</feature>
<protein>
    <recommendedName>
        <fullName evidence="3">1,3-beta-glucan synthase</fullName>
        <ecNumber evidence="3">2.4.1.34</ecNumber>
    </recommendedName>
</protein>
<evidence type="ECO:0000313" key="14">
    <source>
        <dbReference type="Proteomes" id="UP000193922"/>
    </source>
</evidence>
<dbReference type="GO" id="GO:0051278">
    <property type="term" value="P:fungal-type cell wall polysaccharide biosynthetic process"/>
    <property type="evidence" value="ECO:0007669"/>
    <property type="project" value="TreeGrafter"/>
</dbReference>
<name>A0A1Y1W452_9FUNG</name>
<evidence type="ECO:0000256" key="3">
    <source>
        <dbReference type="ARBA" id="ARBA00012589"/>
    </source>
</evidence>
<dbReference type="OrthoDB" id="1880850at2759"/>
<accession>A0A1Y1W452</accession>
<dbReference type="STRING" id="61395.A0A1Y1W452"/>
<dbReference type="InterPro" id="IPR056261">
    <property type="entry name" value="FKS1-like_dom2"/>
</dbReference>
<dbReference type="SMART" id="SM01205">
    <property type="entry name" value="FKS1_dom1"/>
    <property type="match status" value="1"/>
</dbReference>
<sequence>MANNYNGGSGSGRQQQGGPYDNVPPTQYLGRHDQQEQDPYGDAGYDDYGRPESFDVSYYASQEPADYSDQIYMSNTGGSGQDGGPSLLSPDGPMAQGPMMGELPPRRRRNGKNRDSDVESVSDFSVRSSIVRTPASHGSNDVDIFGAYRSNGSGPGAADDRYASYAPSTESLIHMIENKKSYRPTGSVTSFSRSASWVSNGQGGFMDFQNNDAFLNADVPYPAWSDPNQIPLSKEEVEDIFRDLTAKLGFQQDNMRNMYDAMMTMLDSRASRMSPTMALLMLHSDYIGGDHANYRRWYFSAQLDHDTPPVREQIDPKQQQELLEEEGDDPKKDTPAAFMEKWRAQMNAMSQYERARQIALWMLLWGEAGNLRYTPELLCFLFKVAEDYVKSPEAQQRVEPVPEGQYLCNVVCPLYNFLRDEGYEVVNGKYLKRERDHAKTIGYDDVNELFWTPESLRWIKFEDKSLLMDVAPHERWNRLADVSWKKSFRKTFKERRTMWHFMTNFSRVWIMHITVYWYYIIYVANFLYDPYFEWHDPTFSKANPQGAKVPLPNQDAKRYTLMACGGALAPFLAIMGTVAEMFFVPLNKSTQRQLWLRMLILVIILAADIAPTFWIWGKGDDPNFDLEGLDLQAPMQENDPRTQTDVDASVLSTWRVARAVAIVQFCYSVAFTIFLSLMPPALMFKQRKKNRNGRGLINRTFAGNFPPLKVAPRAISLCLWGAIFLCKYIESYFFLALSFKDPFRWLYRYFPDENSCVERFFNSQLCVNQHYITLGFMLLLDLVLFFLDTYLWYVVWNTVFSVGRSFYLGVSIWTPWRNVFGRLPKRIYAKILATADMEVKYKPKVLCSQIWNAVVISMYREHLLSVDHVQKLLYQQVTSEDDGKRTLKPPTFFVSQDDAAFEQEFYPSHSEAERRITFFAQSLSSVLPEPVPVENMPTFTVLTPHYSEKILMSLREIIRESDQYTRVTVLEYLKALHSDEWDNFVKDTKILAEENSSNFGQASAYGQAFAQDADKAEVKTKTDDLPFYTIGFKSAAPEFTLRTRIWASLRSQTLYRTISGFMNYAKAIKLLYRVENPEMVHLFGGNGSERLEQELERMARRKFKFVVAMQRYLKFNKDEREASDFLLRTYPDLQIAYLEEVPAVEEGELPRIYSCLIDGHSEVGADGRRKPYYRIQLPGNPILGDGKSDNQNHAIVFTRGEYLQLIDANQDNYLEECVKIRNMLGEFEEYNPPTVSPYSPAAEPQKPPVAIVGAREYIFSENVGILGDVAAGKEATFGTLTQRIMAEIGARLHYGHPDFVNFIFMTTRGGISKAQKGLHLNEDIYAGMNSFTRGGRIKHTEYFQCGKGRDLGFCSTLNFITKIGTGMGEQMLSREYYWLGCQLPLDRFLTFFYAHPGFHINNIMIMSSVQLFMICIMFIAAMSVTVDTCNKVDMNVPEYANSLEPTGCFLLQPIGDWINRTTLAILLVLLIAFLPLFLQMLTEQGFSRAISRLGKQFMSLSPLYEVEVTLVYFSSLMTNLSYGGARYIGTGRGFATSRLPFATLYSRFTDSSIYFGIRLMMLLTFFSAAYWRWPIIYFWVSIAAMIITPFLYNPHQFVLTDFIIDFRDWLRWLGAGNSSANPNSWIAHVRLTRIRITGYKRKRLGERTPTTGHISRAHTANIIFAEILLPLIMAIIMLVGYTYIHSTSNRKDIDEGKMDIPRSTLIRILILSLAPIIINMVITIAFFFVSIGFGPCCAMCLPQFGKVIAGVVHTITVIVYVAIFFLLWWLDDWIMNHAILGMICVVYVEIAIFAILQHLLLSREFGEDETNVAWWTGRWYGKGMGGWAFTLTMREWLCKVIECSIFAADVFTGLVTQFFLSVFTLIPWVDKWHSAMLFWLRPSRQIRPPIYSLKQRKQRRRTAIGYGILFIILFVLFLAVIIVPQVITIDAKPPDTIVGYLDGTKF</sequence>
<evidence type="ECO:0000256" key="8">
    <source>
        <dbReference type="ARBA" id="ARBA00023136"/>
    </source>
</evidence>
<comment type="catalytic activity">
    <reaction evidence="9">
        <text>[(1-&gt;3)-beta-D-glucosyl](n) + UDP-alpha-D-glucose = [(1-&gt;3)-beta-D-glucosyl](n+1) + UDP + H(+)</text>
        <dbReference type="Rhea" id="RHEA:21476"/>
        <dbReference type="Rhea" id="RHEA-COMP:11146"/>
        <dbReference type="Rhea" id="RHEA-COMP:14303"/>
        <dbReference type="ChEBI" id="CHEBI:15378"/>
        <dbReference type="ChEBI" id="CHEBI:37671"/>
        <dbReference type="ChEBI" id="CHEBI:58223"/>
        <dbReference type="ChEBI" id="CHEBI:58885"/>
        <dbReference type="EC" id="2.4.1.34"/>
    </reaction>
</comment>
<dbReference type="Pfam" id="PF14288">
    <property type="entry name" value="FKS1_dom1"/>
    <property type="match status" value="1"/>
</dbReference>
<dbReference type="GO" id="GO:0005886">
    <property type="term" value="C:plasma membrane"/>
    <property type="evidence" value="ECO:0007669"/>
    <property type="project" value="TreeGrafter"/>
</dbReference>
<evidence type="ECO:0000256" key="2">
    <source>
        <dbReference type="ARBA" id="ARBA00009040"/>
    </source>
</evidence>
<dbReference type="Proteomes" id="UP000193922">
    <property type="component" value="Unassembled WGS sequence"/>
</dbReference>
<feature type="transmembrane region" description="Helical" evidence="11">
    <location>
        <begin position="1777"/>
        <end position="1800"/>
    </location>
</feature>
<dbReference type="GO" id="GO:0006075">
    <property type="term" value="P:(1-&gt;3)-beta-D-glucan biosynthetic process"/>
    <property type="evidence" value="ECO:0007669"/>
    <property type="project" value="InterPro"/>
</dbReference>
<feature type="transmembrane region" description="Helical" evidence="11">
    <location>
        <begin position="771"/>
        <end position="795"/>
    </location>
</feature>
<dbReference type="InterPro" id="IPR003440">
    <property type="entry name" value="Glyco_trans_48_dom"/>
</dbReference>
<organism evidence="13 14">
    <name type="scientific">Linderina pennispora</name>
    <dbReference type="NCBI Taxonomy" id="61395"/>
    <lineage>
        <taxon>Eukaryota</taxon>
        <taxon>Fungi</taxon>
        <taxon>Fungi incertae sedis</taxon>
        <taxon>Zoopagomycota</taxon>
        <taxon>Kickxellomycotina</taxon>
        <taxon>Kickxellomycetes</taxon>
        <taxon>Kickxellales</taxon>
        <taxon>Kickxellaceae</taxon>
        <taxon>Linderina</taxon>
    </lineage>
</organism>
<keyword evidence="8 11" id="KW-0472">Membrane</keyword>
<dbReference type="GO" id="GO:0000148">
    <property type="term" value="C:1,3-beta-D-glucan synthase complex"/>
    <property type="evidence" value="ECO:0007669"/>
    <property type="project" value="InterPro"/>
</dbReference>
<evidence type="ECO:0000313" key="13">
    <source>
        <dbReference type="EMBL" id="ORX68247.1"/>
    </source>
</evidence>
<dbReference type="RefSeq" id="XP_040742061.1">
    <property type="nucleotide sequence ID" value="XM_040890039.1"/>
</dbReference>